<dbReference type="EMBL" id="JAFBDR010000013">
    <property type="protein sequence ID" value="MBM7571998.1"/>
    <property type="molecule type" value="Genomic_DNA"/>
</dbReference>
<comment type="caution">
    <text evidence="1">The sequence shown here is derived from an EMBL/GenBank/DDBJ whole genome shotgun (WGS) entry which is preliminary data.</text>
</comment>
<dbReference type="Gene3D" id="1.25.40.10">
    <property type="entry name" value="Tetratricopeptide repeat domain"/>
    <property type="match status" value="1"/>
</dbReference>
<organism evidence="1 2">
    <name type="scientific">Aquibacillus albus</name>
    <dbReference type="NCBI Taxonomy" id="1168171"/>
    <lineage>
        <taxon>Bacteria</taxon>
        <taxon>Bacillati</taxon>
        <taxon>Bacillota</taxon>
        <taxon>Bacilli</taxon>
        <taxon>Bacillales</taxon>
        <taxon>Bacillaceae</taxon>
        <taxon>Aquibacillus</taxon>
    </lineage>
</organism>
<dbReference type="Proteomes" id="UP001296943">
    <property type="component" value="Unassembled WGS sequence"/>
</dbReference>
<proteinExistence type="predicted"/>
<sequence length="316" mass="37621">MFPKWQKSLEKDSKQAIEEKRYKDALYLLNQLIEYDKTSHDLWIGKLICLMELGEMEQAEDLCQDLVTKEDAFYYEYVHIYSTILFQTGQYELLIELLLEIIEQDDLPESMEQQFQQMLEVSKSLKEDKKSEQALRYINHLKRAVIEKDDVVQWRIIEKCKHVSIQPYVHELQQLLVDQAIHPVVKTAIIERFLEQQVEEEVEISKYNQTMKIKPSELRKVNSDYSSVNILGLLEDVEQENPTLFDLIKKLCQHYLYVVYPFTPNEEAYPKISKALEILGYQYLQIERTINEQDEVNKYIIEIIECNKEYSSIIED</sequence>
<protein>
    <submittedName>
        <fullName evidence="1">Tetratricopeptide (TPR) repeat protein</fullName>
    </submittedName>
</protein>
<reference evidence="1 2" key="1">
    <citation type="submission" date="2021-01" db="EMBL/GenBank/DDBJ databases">
        <title>Genomic Encyclopedia of Type Strains, Phase IV (KMG-IV): sequencing the most valuable type-strain genomes for metagenomic binning, comparative biology and taxonomic classification.</title>
        <authorList>
            <person name="Goeker M."/>
        </authorList>
    </citation>
    <scope>NUCLEOTIDE SEQUENCE [LARGE SCALE GENOMIC DNA]</scope>
    <source>
        <strain evidence="1 2">DSM 23711</strain>
    </source>
</reference>
<keyword evidence="2" id="KW-1185">Reference proteome</keyword>
<gene>
    <name evidence="1" type="ORF">JOC48_002499</name>
</gene>
<dbReference type="InterPro" id="IPR011990">
    <property type="entry name" value="TPR-like_helical_dom_sf"/>
</dbReference>
<dbReference type="Pfam" id="PF14559">
    <property type="entry name" value="TPR_19"/>
    <property type="match status" value="1"/>
</dbReference>
<evidence type="ECO:0000313" key="2">
    <source>
        <dbReference type="Proteomes" id="UP001296943"/>
    </source>
</evidence>
<dbReference type="SUPFAM" id="SSF116965">
    <property type="entry name" value="Hypothetical protein MPN330"/>
    <property type="match status" value="1"/>
</dbReference>
<name>A0ABS2N1P5_9BACI</name>
<evidence type="ECO:0000313" key="1">
    <source>
        <dbReference type="EMBL" id="MBM7571998.1"/>
    </source>
</evidence>
<accession>A0ABS2N1P5</accession>
<dbReference type="SUPFAM" id="SSF48452">
    <property type="entry name" value="TPR-like"/>
    <property type="match status" value="1"/>
</dbReference>